<dbReference type="InterPro" id="IPR023393">
    <property type="entry name" value="START-like_dom_sf"/>
</dbReference>
<sequence>MKIIKNMAIVIVAILLIPFVIALFSTKDYSVVREITINKPQEEVYNYTKFLKNQDAFSKWASMDPNMQKEYKGTDGQIGFVSAWKSENPDVGSGEQEILAIQEGKRIDYALRFFEPFESDDKAFMEFEALNDSQTLVRWGFEGHFSYPMNAMLLVMDMEKMIGDDFQTGLENLKRILENY</sequence>
<gene>
    <name evidence="1" type="ORF">SAMN00777080_4359</name>
</gene>
<dbReference type="EMBL" id="LT838813">
    <property type="protein sequence ID" value="SMD45698.1"/>
    <property type="molecule type" value="Genomic_DNA"/>
</dbReference>
<dbReference type="RefSeq" id="WP_084122651.1">
    <property type="nucleotide sequence ID" value="NZ_LT838813.1"/>
</dbReference>
<dbReference type="SUPFAM" id="SSF55961">
    <property type="entry name" value="Bet v1-like"/>
    <property type="match status" value="1"/>
</dbReference>
<organism evidence="1 2">
    <name type="scientific">Aquiflexum balticum DSM 16537</name>
    <dbReference type="NCBI Taxonomy" id="758820"/>
    <lineage>
        <taxon>Bacteria</taxon>
        <taxon>Pseudomonadati</taxon>
        <taxon>Bacteroidota</taxon>
        <taxon>Cytophagia</taxon>
        <taxon>Cytophagales</taxon>
        <taxon>Cyclobacteriaceae</taxon>
        <taxon>Aquiflexum</taxon>
    </lineage>
</organism>
<dbReference type="Gene3D" id="3.30.530.20">
    <property type="match status" value="1"/>
</dbReference>
<dbReference type="Pfam" id="PF10604">
    <property type="entry name" value="Polyketide_cyc2"/>
    <property type="match status" value="1"/>
</dbReference>
<reference evidence="2" key="1">
    <citation type="submission" date="2017-04" db="EMBL/GenBank/DDBJ databases">
        <authorList>
            <person name="Varghese N."/>
            <person name="Submissions S."/>
        </authorList>
    </citation>
    <scope>NUCLEOTIDE SEQUENCE [LARGE SCALE GENOMIC DNA]</scope>
    <source>
        <strain evidence="2">DSM 16537</strain>
    </source>
</reference>
<name>A0A1W2HAG0_9BACT</name>
<protein>
    <submittedName>
        <fullName evidence="1">Polyketide cyclase / dehydrase and lipid transport</fullName>
    </submittedName>
</protein>
<evidence type="ECO:0000313" key="2">
    <source>
        <dbReference type="Proteomes" id="UP000192333"/>
    </source>
</evidence>
<dbReference type="InterPro" id="IPR019587">
    <property type="entry name" value="Polyketide_cyclase/dehydratase"/>
</dbReference>
<keyword evidence="2" id="KW-1185">Reference proteome</keyword>
<accession>A0A1W2HAG0</accession>
<proteinExistence type="predicted"/>
<dbReference type="Proteomes" id="UP000192333">
    <property type="component" value="Chromosome I"/>
</dbReference>
<dbReference type="STRING" id="758820.SAMN00777080_4359"/>
<dbReference type="AlphaFoldDB" id="A0A1W2HAG0"/>
<evidence type="ECO:0000313" key="1">
    <source>
        <dbReference type="EMBL" id="SMD45698.1"/>
    </source>
</evidence>
<dbReference type="CDD" id="cd07818">
    <property type="entry name" value="SRPBCC_1"/>
    <property type="match status" value="1"/>
</dbReference>
<dbReference type="OrthoDB" id="9807923at2"/>